<evidence type="ECO:0000259" key="21">
    <source>
        <dbReference type="Pfam" id="PF01108"/>
    </source>
</evidence>
<evidence type="ECO:0000259" key="22">
    <source>
        <dbReference type="Pfam" id="PF09294"/>
    </source>
</evidence>
<dbReference type="InterPro" id="IPR015373">
    <property type="entry name" value="Interferon/interleukin_rcp_dom"/>
</dbReference>
<dbReference type="InterPro" id="IPR003961">
    <property type="entry name" value="FN3_dom"/>
</dbReference>
<evidence type="ECO:0000256" key="19">
    <source>
        <dbReference type="SAM" id="Phobius"/>
    </source>
</evidence>
<evidence type="ECO:0000256" key="7">
    <source>
        <dbReference type="ARBA" id="ARBA00022696"/>
    </source>
</evidence>
<keyword evidence="8 20" id="KW-0732">Signal</keyword>
<reference evidence="23" key="2">
    <citation type="submission" date="2025-08" db="UniProtKB">
        <authorList>
            <consortium name="Ensembl"/>
        </authorList>
    </citation>
    <scope>IDENTIFICATION</scope>
</reference>
<sequence>MIIMEDVRTFLYFGVLLSSVLFTIGAAREDSFPEAMDVQWVSNNFKTILTWGPEPTNYTYTVEFSRVGKDRQRNPHCIRSSGTECDLTNELRNLQETYSADILSEPLPGITSDLVEFPYTRAERFSPYKHTKIGGPTFKIVPSEDKTKMTLHIQDPLTPLYKDDQLLTIRDIFKNDLKYRVVYNKAGSTGKKEKMSDLRNVELTNLDKGQSYCFMVAAYIPSRSAQHRLGDWSKAQCSPRERKTIFEEFSIGVISGAIGIMLAIFIILITLTVVCCKRCCCKKTKTVDKDNLQLSPV</sequence>
<dbReference type="AlphaFoldDB" id="A0A4W5M627"/>
<dbReference type="Gene3D" id="2.60.40.10">
    <property type="entry name" value="Immunoglobulins"/>
    <property type="match status" value="2"/>
</dbReference>
<evidence type="ECO:0000256" key="9">
    <source>
        <dbReference type="ARBA" id="ARBA00022989"/>
    </source>
</evidence>
<comment type="subcellular location">
    <subcellularLocation>
        <location evidence="2">Membrane</location>
        <topology evidence="2">Single-pass type I membrane protein</topology>
    </subcellularLocation>
</comment>
<feature type="disulfide bond" evidence="17">
    <location>
        <begin position="77"/>
        <end position="85"/>
    </location>
</feature>
<evidence type="ECO:0000256" key="20">
    <source>
        <dbReference type="SAM" id="SignalP"/>
    </source>
</evidence>
<dbReference type="SUPFAM" id="SSF49265">
    <property type="entry name" value="Fibronectin type III"/>
    <property type="match status" value="2"/>
</dbReference>
<dbReference type="InterPro" id="IPR013783">
    <property type="entry name" value="Ig-like_fold"/>
</dbReference>
<comment type="function">
    <text evidence="1">Initiates blood coagulation by forming a complex with circulating factor VII or VIIa. The [TF:VIIa] complex activates factors IX or X by specific limited proteolysis. TF plays a role in normal hemostasis by initiating the cell-surface assembly and propagation of the coagulation protease cascade.</text>
</comment>
<keyword evidence="10" id="KW-0094">Blood coagulation</keyword>
<evidence type="ECO:0000256" key="8">
    <source>
        <dbReference type="ARBA" id="ARBA00022729"/>
    </source>
</evidence>
<feature type="domain" description="Interferon/interleukin receptor" evidence="22">
    <location>
        <begin position="131"/>
        <end position="238"/>
    </location>
</feature>
<evidence type="ECO:0000256" key="11">
    <source>
        <dbReference type="ARBA" id="ARBA00023136"/>
    </source>
</evidence>
<evidence type="ECO:0000256" key="1">
    <source>
        <dbReference type="ARBA" id="ARBA00002201"/>
    </source>
</evidence>
<evidence type="ECO:0000256" key="17">
    <source>
        <dbReference type="PIRSR" id="PIRSR002498-1"/>
    </source>
</evidence>
<dbReference type="GO" id="GO:0007596">
    <property type="term" value="P:blood coagulation"/>
    <property type="evidence" value="ECO:0007669"/>
    <property type="project" value="UniProtKB-KW"/>
</dbReference>
<dbReference type="GeneTree" id="ENSGT00940000171175"/>
<evidence type="ECO:0000256" key="2">
    <source>
        <dbReference type="ARBA" id="ARBA00004479"/>
    </source>
</evidence>
<reference evidence="23" key="3">
    <citation type="submission" date="2025-09" db="UniProtKB">
        <authorList>
            <consortium name="Ensembl"/>
        </authorList>
    </citation>
    <scope>IDENTIFICATION</scope>
</reference>
<evidence type="ECO:0000256" key="18">
    <source>
        <dbReference type="PIRSR" id="PIRSR002498-2"/>
    </source>
</evidence>
<dbReference type="GO" id="GO:0005886">
    <property type="term" value="C:plasma membrane"/>
    <property type="evidence" value="ECO:0007669"/>
    <property type="project" value="TreeGrafter"/>
</dbReference>
<dbReference type="PIRSF" id="PIRSF002498">
    <property type="entry name" value="Tissue_factor_3"/>
    <property type="match status" value="1"/>
</dbReference>
<feature type="lipid moiety-binding region" description="S-palmitoyl cysteine" evidence="18">
    <location>
        <position position="276"/>
    </location>
</feature>
<evidence type="ECO:0000256" key="10">
    <source>
        <dbReference type="ARBA" id="ARBA00023084"/>
    </source>
</evidence>
<evidence type="ECO:0000313" key="23">
    <source>
        <dbReference type="Ensembl" id="ENSHHUP00000032765.1"/>
    </source>
</evidence>
<dbReference type="InterPro" id="IPR001187">
    <property type="entry name" value="Tissue_factor"/>
</dbReference>
<dbReference type="Ensembl" id="ENSHHUT00000034101.1">
    <property type="protein sequence ID" value="ENSHHUP00000032765.1"/>
    <property type="gene ID" value="ENSHHUG00000020740.1"/>
</dbReference>
<accession>A0A4W5M627</accession>
<dbReference type="Pfam" id="PF09294">
    <property type="entry name" value="Interfer-bind"/>
    <property type="match status" value="1"/>
</dbReference>
<feature type="chain" id="PRO_5021395022" description="Tissue factor" evidence="20">
    <location>
        <begin position="28"/>
        <end position="297"/>
    </location>
</feature>
<reference evidence="24" key="1">
    <citation type="submission" date="2018-06" db="EMBL/GenBank/DDBJ databases">
        <title>Genome assembly of Danube salmon.</title>
        <authorList>
            <person name="Macqueen D.J."/>
            <person name="Gundappa M.K."/>
        </authorList>
    </citation>
    <scope>NUCLEOTIDE SEQUENCE [LARGE SCALE GENOMIC DNA]</scope>
</reference>
<evidence type="ECO:0000256" key="14">
    <source>
        <dbReference type="ARBA" id="ARBA00023180"/>
    </source>
</evidence>
<evidence type="ECO:0000313" key="24">
    <source>
        <dbReference type="Proteomes" id="UP000314982"/>
    </source>
</evidence>
<keyword evidence="12" id="KW-0564">Palmitate</keyword>
<keyword evidence="13 17" id="KW-1015">Disulfide bond</keyword>
<dbReference type="PANTHER" id="PTHR20859">
    <property type="entry name" value="INTERFERON/INTERLEUKIN RECEPTOR"/>
    <property type="match status" value="1"/>
</dbReference>
<comment type="subunit">
    <text evidence="4">Interacts with HSPE; the interaction, inhibited by heparin, promotes the generation of activated factor X and activates coagulation in the presence of activated factor VII.</text>
</comment>
<evidence type="ECO:0000256" key="3">
    <source>
        <dbReference type="ARBA" id="ARBA00009197"/>
    </source>
</evidence>
<evidence type="ECO:0000256" key="12">
    <source>
        <dbReference type="ARBA" id="ARBA00023139"/>
    </source>
</evidence>
<dbReference type="FunFam" id="2.60.40.10:FF:000746">
    <property type="entry name" value="Tissue factor"/>
    <property type="match status" value="1"/>
</dbReference>
<dbReference type="GO" id="GO:0004896">
    <property type="term" value="F:cytokine receptor activity"/>
    <property type="evidence" value="ECO:0007669"/>
    <property type="project" value="TreeGrafter"/>
</dbReference>
<evidence type="ECO:0000256" key="6">
    <source>
        <dbReference type="ARBA" id="ARBA00022692"/>
    </source>
</evidence>
<feature type="transmembrane region" description="Helical" evidence="19">
    <location>
        <begin position="249"/>
        <end position="275"/>
    </location>
</feature>
<keyword evidence="11 19" id="KW-0472">Membrane</keyword>
<keyword evidence="24" id="KW-1185">Reference proteome</keyword>
<name>A0A4W5M627_9TELE</name>
<comment type="similarity">
    <text evidence="3">Belongs to the tissue factor family.</text>
</comment>
<keyword evidence="14" id="KW-0325">Glycoprotein</keyword>
<keyword evidence="15" id="KW-0449">Lipoprotein</keyword>
<evidence type="ECO:0000256" key="16">
    <source>
        <dbReference type="ARBA" id="ARBA00031171"/>
    </source>
</evidence>
<organism evidence="23 24">
    <name type="scientific">Hucho hucho</name>
    <name type="common">huchen</name>
    <dbReference type="NCBI Taxonomy" id="62062"/>
    <lineage>
        <taxon>Eukaryota</taxon>
        <taxon>Metazoa</taxon>
        <taxon>Chordata</taxon>
        <taxon>Craniata</taxon>
        <taxon>Vertebrata</taxon>
        <taxon>Euteleostomi</taxon>
        <taxon>Actinopterygii</taxon>
        <taxon>Neopterygii</taxon>
        <taxon>Teleostei</taxon>
        <taxon>Protacanthopterygii</taxon>
        <taxon>Salmoniformes</taxon>
        <taxon>Salmonidae</taxon>
        <taxon>Salmoninae</taxon>
        <taxon>Hucho</taxon>
    </lineage>
</organism>
<dbReference type="Pfam" id="PF01108">
    <property type="entry name" value="Tissue_fac"/>
    <property type="match status" value="1"/>
</dbReference>
<proteinExistence type="inferred from homology"/>
<evidence type="ECO:0000256" key="15">
    <source>
        <dbReference type="ARBA" id="ARBA00023288"/>
    </source>
</evidence>
<evidence type="ECO:0000256" key="5">
    <source>
        <dbReference type="ARBA" id="ARBA00018722"/>
    </source>
</evidence>
<evidence type="ECO:0000256" key="4">
    <source>
        <dbReference type="ARBA" id="ARBA00011184"/>
    </source>
</evidence>
<feature type="signal peptide" evidence="20">
    <location>
        <begin position="1"/>
        <end position="27"/>
    </location>
</feature>
<dbReference type="PANTHER" id="PTHR20859:SF22">
    <property type="entry name" value="TISSUE FACTOR"/>
    <property type="match status" value="1"/>
</dbReference>
<dbReference type="PRINTS" id="PR00346">
    <property type="entry name" value="TISSUEFACTOR"/>
</dbReference>
<feature type="domain" description="Fibronectin type-III" evidence="21">
    <location>
        <begin position="15"/>
        <end position="105"/>
    </location>
</feature>
<keyword evidence="7" id="KW-0356">Hemostasis</keyword>
<dbReference type="Proteomes" id="UP000314982">
    <property type="component" value="Unassembled WGS sequence"/>
</dbReference>
<keyword evidence="6 19" id="KW-0812">Transmembrane</keyword>
<keyword evidence="9 19" id="KW-1133">Transmembrane helix</keyword>
<dbReference type="GO" id="GO:0001944">
    <property type="term" value="P:vasculature development"/>
    <property type="evidence" value="ECO:0007669"/>
    <property type="project" value="Ensembl"/>
</dbReference>
<dbReference type="STRING" id="62062.ENSHHUP00000032765"/>
<dbReference type="InterPro" id="IPR036116">
    <property type="entry name" value="FN3_sf"/>
</dbReference>
<evidence type="ECO:0000256" key="13">
    <source>
        <dbReference type="ARBA" id="ARBA00023157"/>
    </source>
</evidence>
<dbReference type="InterPro" id="IPR050650">
    <property type="entry name" value="Type-II_Cytokine-TF_Rcpt"/>
</dbReference>
<feature type="disulfide bond" evidence="17">
    <location>
        <begin position="213"/>
        <end position="237"/>
    </location>
</feature>
<protein>
    <recommendedName>
        <fullName evidence="5">Tissue factor</fullName>
    </recommendedName>
    <alternativeName>
        <fullName evidence="16">Coagulation factor III</fullName>
    </alternativeName>
</protein>